<dbReference type="Pfam" id="PF14690">
    <property type="entry name" value="Zn_ribbon_ISL3"/>
    <property type="match status" value="1"/>
</dbReference>
<feature type="domain" description="Transposase IS204/IS1001/IS1096/IS1165 zinc-finger" evidence="2">
    <location>
        <begin position="40"/>
        <end position="85"/>
    </location>
</feature>
<dbReference type="Pfam" id="PF01610">
    <property type="entry name" value="DDE_Tnp_ISL3"/>
    <property type="match status" value="1"/>
</dbReference>
<sequence>MEHINHTTLLIGIKDKNITLNKAIQHDTHIEVFATLDYHPPKCKHCKGKQIKYDFQKPSKIPFIEIGGFPSLIHLKKRRFQCKSCRKVTVAETTLVQKNCQISEMVRQKIAQLLLNREALTHIASKLAISTSTSTSTSTVYRKLKQFHFQEDYTTLPEILSWDEFSYQKGKLAFIAQDFNTKKIMTILDNRRQTTIRNHFFKYSKEARKKVKVVTVDMSGSYIPLIKKLFPNAKIVLDRFHIVQHMSRALNQTRINIMKQFDDKSLEYRALKYYWKFILKDSRKLSLKPFYARTFRETLTPRECLKKIFTLVPELKDYYDLYQLLLFHLQEKNTDQFWGLIQDTLPHLNRTFKTTLSTFIRYKNYITNAIELPYSNAKLEATNKLIKDIKRNAFGFRNFENFKKRIFIALNIKKERTKFVLSRA</sequence>
<accession>A0A4N9BU23</accession>
<name>A0A4N9BU23_STREE</name>
<dbReference type="InterPro" id="IPR047951">
    <property type="entry name" value="Transpos_ISL3"/>
</dbReference>
<feature type="domain" description="Transposase IS204/IS1001/IS1096/IS1165 DDE" evidence="1">
    <location>
        <begin position="161"/>
        <end position="406"/>
    </location>
</feature>
<proteinExistence type="predicted"/>
<evidence type="ECO:0000259" key="2">
    <source>
        <dbReference type="Pfam" id="PF14690"/>
    </source>
</evidence>
<reference evidence="3 4" key="1">
    <citation type="submission" date="2019-04" db="EMBL/GenBank/DDBJ databases">
        <authorList>
            <consortium name="Pathogen Informatics"/>
        </authorList>
    </citation>
    <scope>NUCLEOTIDE SEQUENCE [LARGE SCALE GENOMIC DNA]</scope>
    <source>
        <strain evidence="3 4">GPSC559</strain>
    </source>
</reference>
<dbReference type="InterPro" id="IPR029261">
    <property type="entry name" value="Transposase_Znf"/>
</dbReference>
<dbReference type="AlphaFoldDB" id="A0A4N9BU23"/>
<gene>
    <name evidence="3" type="ORF">SAMEA4038883_01944</name>
</gene>
<evidence type="ECO:0000313" key="4">
    <source>
        <dbReference type="Proteomes" id="UP000310997"/>
    </source>
</evidence>
<dbReference type="InterPro" id="IPR002560">
    <property type="entry name" value="Transposase_DDE"/>
</dbReference>
<dbReference type="EMBL" id="CABDLL010000016">
    <property type="protein sequence ID" value="VTE41652.1"/>
    <property type="molecule type" value="Genomic_DNA"/>
</dbReference>
<evidence type="ECO:0000313" key="3">
    <source>
        <dbReference type="EMBL" id="VTE41652.1"/>
    </source>
</evidence>
<dbReference type="NCBIfam" id="NF033550">
    <property type="entry name" value="transpos_ISL3"/>
    <property type="match status" value="1"/>
</dbReference>
<organism evidence="3 4">
    <name type="scientific">Streptococcus pneumoniae</name>
    <dbReference type="NCBI Taxonomy" id="1313"/>
    <lineage>
        <taxon>Bacteria</taxon>
        <taxon>Bacillati</taxon>
        <taxon>Bacillota</taxon>
        <taxon>Bacilli</taxon>
        <taxon>Lactobacillales</taxon>
        <taxon>Streptococcaceae</taxon>
        <taxon>Streptococcus</taxon>
    </lineage>
</organism>
<evidence type="ECO:0000259" key="1">
    <source>
        <dbReference type="Pfam" id="PF01610"/>
    </source>
</evidence>
<dbReference type="Proteomes" id="UP000310997">
    <property type="component" value="Unassembled WGS sequence"/>
</dbReference>
<dbReference type="PANTHER" id="PTHR33498">
    <property type="entry name" value="TRANSPOSASE FOR INSERTION SEQUENCE ELEMENT IS1557"/>
    <property type="match status" value="1"/>
</dbReference>
<dbReference type="PANTHER" id="PTHR33498:SF1">
    <property type="entry name" value="TRANSPOSASE FOR INSERTION SEQUENCE ELEMENT IS1557"/>
    <property type="match status" value="1"/>
</dbReference>
<dbReference type="RefSeq" id="WP_001864191.1">
    <property type="nucleotide sequence ID" value="NZ_JAQGGS010000003.1"/>
</dbReference>
<protein>
    <submittedName>
        <fullName evidence="3">IS1167, transposase</fullName>
    </submittedName>
</protein>